<dbReference type="AlphaFoldDB" id="A0A3B0WYU2"/>
<sequence>MSSDTYFLSALIRTNIVLIIQFSFNFQINKTLRWLRDFGFRYA</sequence>
<organism evidence="2">
    <name type="scientific">hydrothermal vent metagenome</name>
    <dbReference type="NCBI Taxonomy" id="652676"/>
    <lineage>
        <taxon>unclassified sequences</taxon>
        <taxon>metagenomes</taxon>
        <taxon>ecological metagenomes</taxon>
    </lineage>
</organism>
<feature type="transmembrane region" description="Helical" evidence="1">
    <location>
        <begin position="6"/>
        <end position="26"/>
    </location>
</feature>
<name>A0A3B0WYU2_9ZZZZ</name>
<accession>A0A3B0WYU2</accession>
<keyword evidence="1" id="KW-1133">Transmembrane helix</keyword>
<dbReference type="EMBL" id="UOFF01000392">
    <property type="protein sequence ID" value="VAW57443.1"/>
    <property type="molecule type" value="Genomic_DNA"/>
</dbReference>
<reference evidence="2" key="1">
    <citation type="submission" date="2018-06" db="EMBL/GenBank/DDBJ databases">
        <authorList>
            <person name="Zhirakovskaya E."/>
        </authorList>
    </citation>
    <scope>NUCLEOTIDE SEQUENCE</scope>
</reference>
<protein>
    <submittedName>
        <fullName evidence="2">Uncharacterized protein</fullName>
    </submittedName>
</protein>
<evidence type="ECO:0000313" key="2">
    <source>
        <dbReference type="EMBL" id="VAW57443.1"/>
    </source>
</evidence>
<keyword evidence="1" id="KW-0812">Transmembrane</keyword>
<evidence type="ECO:0000256" key="1">
    <source>
        <dbReference type="SAM" id="Phobius"/>
    </source>
</evidence>
<gene>
    <name evidence="2" type="ORF">MNBD_GAMMA07-1338</name>
</gene>
<proteinExistence type="predicted"/>
<keyword evidence="1" id="KW-0472">Membrane</keyword>